<feature type="region of interest" description="Disordered" evidence="1">
    <location>
        <begin position="327"/>
        <end position="366"/>
    </location>
</feature>
<reference evidence="2" key="1">
    <citation type="submission" date="2023-03" db="EMBL/GenBank/DDBJ databases">
        <title>Massive genome expansion in bonnet fungi (Mycena s.s.) driven by repeated elements and novel gene families across ecological guilds.</title>
        <authorList>
            <consortium name="Lawrence Berkeley National Laboratory"/>
            <person name="Harder C.B."/>
            <person name="Miyauchi S."/>
            <person name="Viragh M."/>
            <person name="Kuo A."/>
            <person name="Thoen E."/>
            <person name="Andreopoulos B."/>
            <person name="Lu D."/>
            <person name="Skrede I."/>
            <person name="Drula E."/>
            <person name="Henrissat B."/>
            <person name="Morin E."/>
            <person name="Kohler A."/>
            <person name="Barry K."/>
            <person name="LaButti K."/>
            <person name="Morin E."/>
            <person name="Salamov A."/>
            <person name="Lipzen A."/>
            <person name="Mereny Z."/>
            <person name="Hegedus B."/>
            <person name="Baldrian P."/>
            <person name="Stursova M."/>
            <person name="Weitz H."/>
            <person name="Taylor A."/>
            <person name="Grigoriev I.V."/>
            <person name="Nagy L.G."/>
            <person name="Martin F."/>
            <person name="Kauserud H."/>
        </authorList>
    </citation>
    <scope>NUCLEOTIDE SEQUENCE</scope>
    <source>
        <strain evidence="2">CBHHK182m</strain>
    </source>
</reference>
<feature type="region of interest" description="Disordered" evidence="1">
    <location>
        <begin position="283"/>
        <end position="312"/>
    </location>
</feature>
<dbReference type="Proteomes" id="UP001215598">
    <property type="component" value="Unassembled WGS sequence"/>
</dbReference>
<organism evidence="2 3">
    <name type="scientific">Mycena metata</name>
    <dbReference type="NCBI Taxonomy" id="1033252"/>
    <lineage>
        <taxon>Eukaryota</taxon>
        <taxon>Fungi</taxon>
        <taxon>Dikarya</taxon>
        <taxon>Basidiomycota</taxon>
        <taxon>Agaricomycotina</taxon>
        <taxon>Agaricomycetes</taxon>
        <taxon>Agaricomycetidae</taxon>
        <taxon>Agaricales</taxon>
        <taxon>Marasmiineae</taxon>
        <taxon>Mycenaceae</taxon>
        <taxon>Mycena</taxon>
    </lineage>
</organism>
<evidence type="ECO:0000313" key="3">
    <source>
        <dbReference type="Proteomes" id="UP001215598"/>
    </source>
</evidence>
<feature type="region of interest" description="Disordered" evidence="1">
    <location>
        <begin position="88"/>
        <end position="139"/>
    </location>
</feature>
<feature type="compositionally biased region" description="Basic and acidic residues" evidence="1">
    <location>
        <begin position="287"/>
        <end position="308"/>
    </location>
</feature>
<evidence type="ECO:0000313" key="2">
    <source>
        <dbReference type="EMBL" id="KAJ7784185.1"/>
    </source>
</evidence>
<keyword evidence="3" id="KW-1185">Reference proteome</keyword>
<feature type="compositionally biased region" description="Polar residues" evidence="1">
    <location>
        <begin position="128"/>
        <end position="139"/>
    </location>
</feature>
<proteinExistence type="predicted"/>
<feature type="region of interest" description="Disordered" evidence="1">
    <location>
        <begin position="441"/>
        <end position="478"/>
    </location>
</feature>
<feature type="compositionally biased region" description="Polar residues" evidence="1">
    <location>
        <begin position="496"/>
        <end position="505"/>
    </location>
</feature>
<name>A0AAD7P1S5_9AGAR</name>
<sequence>MVPVQAPNTPDKWKMFLCLFEWGNQTSEIFFPLFLNPTFIILADVLTTTHKRNLNWNRAEGSDGVVTPVQDQLEELVNKALEKILGRDEGEGRHVAGAGRREPAGTGGGGAQNSKPTSAGCKTRLRKNATTSSSRPNPSSWMCAWLEVRATTGAGAGVSQQGTSEELTTVIETLVSDNETLKRDNAERQTLIADAREDCWALQEEVEDGRVNPGVGIGSGSAGISRGRPVHLQLWGHFHTGSMPAAMLSPEPLTPETNRRPLSPADSATTSLENRYVYFGQLSSHNASDDGHRNGQQHDNEESEEKRVATPHKPLFLLARSRGVKTDPYPYPAPTATAVTPTLGHYPPSRSPSSATPESERVGGAHDGAAAADAAADALSLTNRLKRAQIRGADVNHLSRSTVTGILADVPKQLRTAGGEAQGVGLAECAPGDVWGDGGGGAGSGECGAGERGGDRSGKAAARAAQEGEHGHEKEKAGAAGWMVPLSKLFAGSPAGPSNTGSGSSKADGGVDRNSTASPLAAPRPLAHLRFGPKLGPALAASATTMNVEFSGSGAGGGRAMTSTSMFDAAPALTSSSIAHGNASAQQPALMGICAGAPVPLGTCCHLLGLEIDSKSKANLSFAGNTPIIYTLGI</sequence>
<dbReference type="AlphaFoldDB" id="A0AAD7P1S5"/>
<comment type="caution">
    <text evidence="2">The sequence shown here is derived from an EMBL/GenBank/DDBJ whole genome shotgun (WGS) entry which is preliminary data.</text>
</comment>
<protein>
    <submittedName>
        <fullName evidence="2">Uncharacterized protein</fullName>
    </submittedName>
</protein>
<evidence type="ECO:0000256" key="1">
    <source>
        <dbReference type="SAM" id="MobiDB-lite"/>
    </source>
</evidence>
<dbReference type="EMBL" id="JARKIB010000002">
    <property type="protein sequence ID" value="KAJ7784185.1"/>
    <property type="molecule type" value="Genomic_DNA"/>
</dbReference>
<feature type="region of interest" description="Disordered" evidence="1">
    <location>
        <begin position="491"/>
        <end position="525"/>
    </location>
</feature>
<feature type="compositionally biased region" description="Gly residues" evidence="1">
    <location>
        <begin position="441"/>
        <end position="451"/>
    </location>
</feature>
<feature type="region of interest" description="Disordered" evidence="1">
    <location>
        <begin position="246"/>
        <end position="267"/>
    </location>
</feature>
<accession>A0AAD7P1S5</accession>
<feature type="compositionally biased region" description="Basic and acidic residues" evidence="1">
    <location>
        <begin position="88"/>
        <end position="103"/>
    </location>
</feature>
<feature type="compositionally biased region" description="Basic and acidic residues" evidence="1">
    <location>
        <begin position="466"/>
        <end position="477"/>
    </location>
</feature>
<gene>
    <name evidence="2" type="ORF">B0H16DRAFT_1446444</name>
</gene>